<feature type="region of interest" description="Disordered" evidence="2">
    <location>
        <begin position="26"/>
        <end position="278"/>
    </location>
</feature>
<dbReference type="SUPFAM" id="SSF57667">
    <property type="entry name" value="beta-beta-alpha zinc fingers"/>
    <property type="match status" value="1"/>
</dbReference>
<name>A0A6G6FQ84_9APHY</name>
<feature type="domain" description="C2H2-type" evidence="3">
    <location>
        <begin position="544"/>
        <end position="572"/>
    </location>
</feature>
<organism evidence="4">
    <name type="scientific">Trametes gibbosa</name>
    <dbReference type="NCBI Taxonomy" id="160864"/>
    <lineage>
        <taxon>Eukaryota</taxon>
        <taxon>Fungi</taxon>
        <taxon>Dikarya</taxon>
        <taxon>Basidiomycota</taxon>
        <taxon>Agaricomycotina</taxon>
        <taxon>Agaricomycetes</taxon>
        <taxon>Polyporales</taxon>
        <taxon>Polyporaceae</taxon>
        <taxon>Trametes</taxon>
    </lineage>
</organism>
<keyword evidence="1" id="KW-0479">Metal-binding</keyword>
<feature type="region of interest" description="Disordered" evidence="2">
    <location>
        <begin position="291"/>
        <end position="457"/>
    </location>
</feature>
<accession>A0A6G6FQ84</accession>
<feature type="region of interest" description="Disordered" evidence="2">
    <location>
        <begin position="565"/>
        <end position="599"/>
    </location>
</feature>
<feature type="compositionally biased region" description="Low complexity" evidence="2">
    <location>
        <begin position="345"/>
        <end position="360"/>
    </location>
</feature>
<dbReference type="OrthoDB" id="8922241at2759"/>
<feature type="compositionally biased region" description="Low complexity" evidence="2">
    <location>
        <begin position="167"/>
        <end position="203"/>
    </location>
</feature>
<evidence type="ECO:0000259" key="3">
    <source>
        <dbReference type="PROSITE" id="PS50157"/>
    </source>
</evidence>
<dbReference type="GO" id="GO:0008270">
    <property type="term" value="F:zinc ion binding"/>
    <property type="evidence" value="ECO:0007669"/>
    <property type="project" value="UniProtKB-KW"/>
</dbReference>
<sequence>MWDQRSLQHVPAPSLGGSMRLENANATATWGPNGLFAGSRTVARPAAPAQEGREWTQTRERYASRTGDKESSDSESYPPLISRGGSRAGMLPQIPSDACAKPTESDIIFGTSSTHRRERTPSWDGESVRLPPIRMDEKRCDSPHDPAFPPAKRPCVQLPPFPELIQTSLSSLSLASSTSPPRWRGSFASSASSYSGRRSTLSPSPSPSPSIFSADAHSSSQSVTDTDPTEDEDVVMGEQIKRNQGAFAIHPHPTTTVCKGRRPSPPLDNADYAPMSQPQLQLFGSNVFVRVEPQLPTGESQGRRAKRQSADASGEGSSKPHHRGGASEQKTPPQKKYRFVASKLSGDVSSSPGTSSSDGDQQGHPVAEAPSGSKRKYTDSPCAASSANVPIPTVSPSSRAPDQAPGMQSSSRPKSQSQGQACTPTEPPKRRGRPPRPAYDIESVAPIDPDSPEGQGQFPVYCYQGEEQPMVCQFDKCGALLTGKKSDATSHLKEHFADVAGRMLVCPWDAVDEHGGRALCGKKFKDSANMGRHVATKHLLSEKYECGKCHRAFARRDAALRHMKTMCSPEKEQRRAARRMAEKDVESEDENDGGQWLSC</sequence>
<dbReference type="EMBL" id="MK805165">
    <property type="protein sequence ID" value="QIE48438.1"/>
    <property type="molecule type" value="mRNA"/>
</dbReference>
<dbReference type="Gene3D" id="3.30.160.60">
    <property type="entry name" value="Classic Zinc Finger"/>
    <property type="match status" value="1"/>
</dbReference>
<proteinExistence type="evidence at transcript level"/>
<dbReference type="PROSITE" id="PS50157">
    <property type="entry name" value="ZINC_FINGER_C2H2_2"/>
    <property type="match status" value="1"/>
</dbReference>
<feature type="compositionally biased region" description="Basic and acidic residues" evidence="2">
    <location>
        <begin position="569"/>
        <end position="584"/>
    </location>
</feature>
<evidence type="ECO:0000256" key="2">
    <source>
        <dbReference type="SAM" id="MobiDB-lite"/>
    </source>
</evidence>
<protein>
    <recommendedName>
        <fullName evidence="3">C2H2-type domain-containing protein</fullName>
    </recommendedName>
</protein>
<keyword evidence="1" id="KW-0863">Zinc-finger</keyword>
<feature type="compositionally biased region" description="Basic and acidic residues" evidence="2">
    <location>
        <begin position="134"/>
        <end position="144"/>
    </location>
</feature>
<dbReference type="InterPro" id="IPR013087">
    <property type="entry name" value="Znf_C2H2_type"/>
</dbReference>
<feature type="compositionally biased region" description="Basic and acidic residues" evidence="2">
    <location>
        <begin position="51"/>
        <end position="72"/>
    </location>
</feature>
<keyword evidence="1" id="KW-0862">Zinc</keyword>
<reference evidence="4" key="1">
    <citation type="journal article" date="2019" name="J. For. Res.">
        <title>Expression and analysis of zinc finger family gene in Lenzites gibbosa.</title>
        <authorList>
            <person name="Zhang J."/>
            <person name="Chi Y."/>
            <person name="Li S."/>
            <person name="Zhang J."/>
            <person name="Chen J."/>
        </authorList>
    </citation>
    <scope>NUCLEOTIDE SEQUENCE</scope>
    <source>
        <strain evidence="4">ZnF31</strain>
    </source>
</reference>
<feature type="compositionally biased region" description="Pro residues" evidence="2">
    <location>
        <begin position="146"/>
        <end position="162"/>
    </location>
</feature>
<feature type="compositionally biased region" description="Polar residues" evidence="2">
    <location>
        <begin position="383"/>
        <end position="423"/>
    </location>
</feature>
<dbReference type="AlphaFoldDB" id="A0A6G6FQ84"/>
<evidence type="ECO:0000256" key="1">
    <source>
        <dbReference type="PROSITE-ProRule" id="PRU00042"/>
    </source>
</evidence>
<dbReference type="Pfam" id="PF00096">
    <property type="entry name" value="zf-C2H2"/>
    <property type="match status" value="1"/>
</dbReference>
<dbReference type="InterPro" id="IPR036236">
    <property type="entry name" value="Znf_C2H2_sf"/>
</dbReference>
<evidence type="ECO:0000313" key="4">
    <source>
        <dbReference type="EMBL" id="QIE48438.1"/>
    </source>
</evidence>